<keyword evidence="5" id="KW-1185">Reference proteome</keyword>
<dbReference type="PROSITE" id="PS50293">
    <property type="entry name" value="TPR_REGION"/>
    <property type="match status" value="1"/>
</dbReference>
<protein>
    <submittedName>
        <fullName evidence="4">Tetratricopeptide TPR_2 repeat protein</fullName>
    </submittedName>
</protein>
<dbReference type="InterPro" id="IPR050498">
    <property type="entry name" value="Ycf3"/>
</dbReference>
<accession>B5W6H7</accession>
<name>B5W6H7_LIMMA</name>
<dbReference type="EMBL" id="ABYK01000043">
    <property type="protein sequence ID" value="EDZ92885.1"/>
    <property type="molecule type" value="Genomic_DNA"/>
</dbReference>
<dbReference type="SUPFAM" id="SSF48452">
    <property type="entry name" value="TPR-like"/>
    <property type="match status" value="3"/>
</dbReference>
<keyword evidence="2 3" id="KW-0802">TPR repeat</keyword>
<dbReference type="SMART" id="SM00028">
    <property type="entry name" value="TPR"/>
    <property type="match status" value="9"/>
</dbReference>
<dbReference type="AlphaFoldDB" id="B5W6H7"/>
<dbReference type="Gene3D" id="1.25.40.10">
    <property type="entry name" value="Tetratricopeptide repeat domain"/>
    <property type="match status" value="4"/>
</dbReference>
<gene>
    <name evidence="4" type="ORF">AmaxDRAFT_4376</name>
</gene>
<dbReference type="PROSITE" id="PS50005">
    <property type="entry name" value="TPR"/>
    <property type="match status" value="1"/>
</dbReference>
<dbReference type="PANTHER" id="PTHR44858:SF1">
    <property type="entry name" value="UDP-N-ACETYLGLUCOSAMINE--PEPTIDE N-ACETYLGLUCOSAMINYLTRANSFERASE SPINDLY-RELATED"/>
    <property type="match status" value="1"/>
</dbReference>
<feature type="repeat" description="TPR" evidence="3">
    <location>
        <begin position="103"/>
        <end position="136"/>
    </location>
</feature>
<proteinExistence type="predicted"/>
<dbReference type="InterPro" id="IPR038578">
    <property type="entry name" value="GT29-like_sf"/>
</dbReference>
<evidence type="ECO:0000256" key="2">
    <source>
        <dbReference type="ARBA" id="ARBA00022803"/>
    </source>
</evidence>
<dbReference type="RefSeq" id="WP_006670249.1">
    <property type="nucleotide sequence ID" value="NZ_ABYK01000043.1"/>
</dbReference>
<dbReference type="InterPro" id="IPR019734">
    <property type="entry name" value="TPR_rpt"/>
</dbReference>
<evidence type="ECO:0000313" key="5">
    <source>
        <dbReference type="Proteomes" id="UP000004061"/>
    </source>
</evidence>
<comment type="caution">
    <text evidence="4">The sequence shown here is derived from an EMBL/GenBank/DDBJ whole genome shotgun (WGS) entry which is preliminary data.</text>
</comment>
<sequence>MVSDLVRGNQLLRSGKPEEAVDAFRKAIAHHPHFHWSHYKLGEALEHSEDWLNAVAAYQKAVELKSNSIRYHYQLAVALVETEQIDAALDVLKAGLDLEPSGSDYYHLLGKCLAEKEQWQEAIAHYQKALEINPSLPQKVTKDWQAIIEELETIRQTENPKFSQNNYVSLAEAYRNNQQLAQAEFVAIEGLKKYPKNAKIQNQYALIALAQENWIVASERLEKLLEMEAQKNWRTYYRLIQAYRNSEQLEKAELIAVKGIQKYTNYPMFSTIQKEYCLIPLGQKDWGEEIEKLQGLLEMQGQKAHEEVYADLVAAYSASQQFQKAERLATEGLHKYPNSSIIKSPPYYGMSVGDKDWESATQALEELFQIQGEKASEKIYADLIKAYRNSQQFEKAELMATEGLQKYPDSARIQMQSELTSLREKDWGVVIEALEENLQIAGDNASEELYADLARAYRSSQQFGKAKLIAIEGLQKYPNSISLEAEYSRLRRLSQSDGEVLSQRLEELWHLEGEKASAWTYSNLVKAYGSSQQFEKAELIASAGLQKYPDNSGIKKEYSLMFLSQKGWGAALEKLGQAWQMSVSQAARENQHPLESASTLDIGETLAKFNINLYIGQYARKISLKLQDISINRIFQAELKSQISLASSPTEKLKLIFAALAALGDYMTGRNDDEALSLGFTISSLLSEVIADNLEQIPFGFMDRASWIRLKDFLIGNYFIASGYLVRRKMAEFDSQSFRSGSIQEEADLSRCLKLFIEQRDELKSKAALKKLLANCKKPNQLKSYLQLYLVNYERDKVSYLEGRVDYIKAEESYGQLINGKTVAIVGPAPTSEPHGEEIDSFDIVIRMTYLDNLDESLYPYTGQKTSVSYYNSRRGFSFKSYISLIMPKLKFVCLKNARAISYLRQYSVNVRVGYRFNPCYVGKNINMLPIILSDLVQFKPQKIKVFCSNFFISKNNLYFDKYPTFQKTHKRHRSLSGHHLSLHDIASQFSLVKNFWLSGLFEADPDLTEVLKLEVNEYIDEMEKLYGNHDLLVEDLG</sequence>
<dbReference type="Proteomes" id="UP000004061">
    <property type="component" value="Unassembled WGS sequence"/>
</dbReference>
<dbReference type="Gene3D" id="3.90.1480.20">
    <property type="entry name" value="Glycosyl transferase family 29"/>
    <property type="match status" value="1"/>
</dbReference>
<keyword evidence="1" id="KW-0677">Repeat</keyword>
<dbReference type="InterPro" id="IPR011990">
    <property type="entry name" value="TPR-like_helical_dom_sf"/>
</dbReference>
<evidence type="ECO:0000313" key="4">
    <source>
        <dbReference type="EMBL" id="EDZ92885.1"/>
    </source>
</evidence>
<evidence type="ECO:0000256" key="1">
    <source>
        <dbReference type="ARBA" id="ARBA00022737"/>
    </source>
</evidence>
<dbReference type="PANTHER" id="PTHR44858">
    <property type="entry name" value="TETRATRICOPEPTIDE REPEAT PROTEIN 6"/>
    <property type="match status" value="1"/>
</dbReference>
<evidence type="ECO:0000256" key="3">
    <source>
        <dbReference type="PROSITE-ProRule" id="PRU00339"/>
    </source>
</evidence>
<dbReference type="Pfam" id="PF13432">
    <property type="entry name" value="TPR_16"/>
    <property type="match status" value="2"/>
</dbReference>
<organism evidence="4 5">
    <name type="scientific">Limnospira maxima CS-328</name>
    <dbReference type="NCBI Taxonomy" id="513049"/>
    <lineage>
        <taxon>Bacteria</taxon>
        <taxon>Bacillati</taxon>
        <taxon>Cyanobacteriota</taxon>
        <taxon>Cyanophyceae</taxon>
        <taxon>Oscillatoriophycideae</taxon>
        <taxon>Oscillatoriales</taxon>
        <taxon>Sirenicapillariaceae</taxon>
        <taxon>Limnospira</taxon>
    </lineage>
</organism>
<reference evidence="4 5" key="1">
    <citation type="journal article" date="2011" name="Appl. Environ. Microbiol.">
        <title>Contribution of a Sodium Ion Gradient to Energy Conservation during Fermentation in the Cyanobacterium Arthrospira (Spirulina) maxima CS-328.</title>
        <authorList>
            <person name="Carrieri D."/>
            <person name="Ananyev G."/>
            <person name="Lenz O."/>
            <person name="Bryant D.A."/>
            <person name="Dismukes G.C."/>
        </authorList>
    </citation>
    <scope>NUCLEOTIDE SEQUENCE [LARGE SCALE GENOMIC DNA]</scope>
    <source>
        <strain evidence="4 5">CS-328</strain>
    </source>
</reference>